<comment type="caution">
    <text evidence="1">The sequence shown here is derived from an EMBL/GenBank/DDBJ whole genome shotgun (WGS) entry which is preliminary data.</text>
</comment>
<keyword evidence="2" id="KW-1185">Reference proteome</keyword>
<reference evidence="2" key="1">
    <citation type="journal article" date="2024" name="Proc. Natl. Acad. Sci. U.S.A.">
        <title>Extraordinary preservation of gene collinearity over three hundred million years revealed in homosporous lycophytes.</title>
        <authorList>
            <person name="Li C."/>
            <person name="Wickell D."/>
            <person name="Kuo L.Y."/>
            <person name="Chen X."/>
            <person name="Nie B."/>
            <person name="Liao X."/>
            <person name="Peng D."/>
            <person name="Ji J."/>
            <person name="Jenkins J."/>
            <person name="Williams M."/>
            <person name="Shu S."/>
            <person name="Plott C."/>
            <person name="Barry K."/>
            <person name="Rajasekar S."/>
            <person name="Grimwood J."/>
            <person name="Han X."/>
            <person name="Sun S."/>
            <person name="Hou Z."/>
            <person name="He W."/>
            <person name="Dai G."/>
            <person name="Sun C."/>
            <person name="Schmutz J."/>
            <person name="Leebens-Mack J.H."/>
            <person name="Li F.W."/>
            <person name="Wang L."/>
        </authorList>
    </citation>
    <scope>NUCLEOTIDE SEQUENCE [LARGE SCALE GENOMIC DNA]</scope>
    <source>
        <strain evidence="2">cv. PW_Plant_1</strain>
    </source>
</reference>
<dbReference type="EMBL" id="CM055106">
    <property type="protein sequence ID" value="KAJ7529637.1"/>
    <property type="molecule type" value="Genomic_DNA"/>
</dbReference>
<proteinExistence type="predicted"/>
<protein>
    <submittedName>
        <fullName evidence="1">Uncharacterized protein</fullName>
    </submittedName>
</protein>
<gene>
    <name evidence="1" type="ORF">O6H91_15G059500</name>
</gene>
<sequence length="839" mass="92182">MAEPPAASNNPPKVAGASPFLVPKQSKLQLDVPLPPPTHSQEKPRFVPKLKPRPGAKSRASASSSSKADHGALKDDCKDDEPLLSPPAKRVLLSRDDSQLFVVPEPVAPPKPQLGQDVIFDAAQAIKEDFESKLRVKSEEGDPFVVSQDGAVKFEILEPKSEVGLQSNGELEDTTMREAGEDRVVREIDVHLSTLADTETKDDDVDLVSPGLSSYLSVLIKGMLYLLQYPLRPSWRPYGLEERCQEVRLKPKFTKLEVDLNIDADNENYDHEAAEHLRITKQTLTSLRANLSTNYAIGILRGKKLHLSPIHAVVQLRPSMGYLDNFDATKKKLAASSSNTKDENMVEADGASGDEASETKPEVIAFKVEIKKQETERQQQFRMQSHAYLKQLEEAEPWIALEPHGGDSPVSLDIKQKIVSTGNNQIPFNMQPIDYLNTLVPGRSSTVDPGFKLLGGLNKEPLSRSYLDTLPLEKRFHTVLSQGRVHVLQFERLMKLAPQNCIEQEVLDVLQKKALLVQGCWVAGSFLRYKGTTCIIRDYLLLLFTKNRVVRREQLDELRVPKEILRELLLSIAVQRAAAGGWEFIEATDRSFVKRHQIVAKEQAQRWVQAEPSIRKAALDLQIGKMGDGKIGPSHLDSQVQANSGMTTGKMSVSAPLAAKGHDSVLSRALEGGEYSGRTTMSEQTRAALPGALHEIFIKHSVCSLQFISQCLREMAITKSQAASSNPKDVAAAVAAAQGASAPLPELTAAVNQVATSIDGVYFLSSLGNPTLDAFREVVIALLRAKGGAAGLRRTDIIEASRIALKKEVPPSVYQKVMKELCYTKGATWVLKPGDGRPS</sequence>
<evidence type="ECO:0000313" key="1">
    <source>
        <dbReference type="EMBL" id="KAJ7529637.1"/>
    </source>
</evidence>
<evidence type="ECO:0000313" key="2">
    <source>
        <dbReference type="Proteomes" id="UP001162992"/>
    </source>
</evidence>
<accession>A0ACC2BJQ6</accession>
<organism evidence="1 2">
    <name type="scientific">Diphasiastrum complanatum</name>
    <name type="common">Issler's clubmoss</name>
    <name type="synonym">Lycopodium complanatum</name>
    <dbReference type="NCBI Taxonomy" id="34168"/>
    <lineage>
        <taxon>Eukaryota</taxon>
        <taxon>Viridiplantae</taxon>
        <taxon>Streptophyta</taxon>
        <taxon>Embryophyta</taxon>
        <taxon>Tracheophyta</taxon>
        <taxon>Lycopodiopsida</taxon>
        <taxon>Lycopodiales</taxon>
        <taxon>Lycopodiaceae</taxon>
        <taxon>Lycopodioideae</taxon>
        <taxon>Diphasiastrum</taxon>
    </lineage>
</organism>
<dbReference type="Proteomes" id="UP001162992">
    <property type="component" value="Chromosome 15"/>
</dbReference>
<name>A0ACC2BJQ6_DIPCM</name>